<keyword evidence="1" id="KW-0812">Transmembrane</keyword>
<dbReference type="PROSITE" id="PS51257">
    <property type="entry name" value="PROKAR_LIPOPROTEIN"/>
    <property type="match status" value="1"/>
</dbReference>
<keyword evidence="3" id="KW-1185">Reference proteome</keyword>
<evidence type="ECO:0000313" key="2">
    <source>
        <dbReference type="EMBL" id="PXX03457.1"/>
    </source>
</evidence>
<gene>
    <name evidence="2" type="ORF">C7400_1498</name>
</gene>
<keyword evidence="1" id="KW-1133">Transmembrane helix</keyword>
<proteinExistence type="predicted"/>
<name>A0ABX5MEA9_9BURK</name>
<protein>
    <submittedName>
        <fullName evidence="2">Uncharacterized protein</fullName>
    </submittedName>
</protein>
<evidence type="ECO:0000256" key="1">
    <source>
        <dbReference type="SAM" id="Phobius"/>
    </source>
</evidence>
<dbReference type="RefSeq" id="WP_258365592.1">
    <property type="nucleotide sequence ID" value="NZ_CP049138.1"/>
</dbReference>
<feature type="transmembrane region" description="Helical" evidence="1">
    <location>
        <begin position="16"/>
        <end position="40"/>
    </location>
</feature>
<sequence>MTKLLHLDHMSEESRALIYMAAIVGVGCVTAVGFVVRAMLKL</sequence>
<dbReference type="EMBL" id="QJJV01000049">
    <property type="protein sequence ID" value="PXX03457.1"/>
    <property type="molecule type" value="Genomic_DNA"/>
</dbReference>
<organism evidence="2 3">
    <name type="scientific">Paraburkholderia tropica</name>
    <dbReference type="NCBI Taxonomy" id="92647"/>
    <lineage>
        <taxon>Bacteria</taxon>
        <taxon>Pseudomonadati</taxon>
        <taxon>Pseudomonadota</taxon>
        <taxon>Betaproteobacteria</taxon>
        <taxon>Burkholderiales</taxon>
        <taxon>Burkholderiaceae</taxon>
        <taxon>Paraburkholderia</taxon>
    </lineage>
</organism>
<accession>A0ABX5MEA9</accession>
<dbReference type="Proteomes" id="UP000247515">
    <property type="component" value="Unassembled WGS sequence"/>
</dbReference>
<dbReference type="GeneID" id="78736330"/>
<evidence type="ECO:0000313" key="3">
    <source>
        <dbReference type="Proteomes" id="UP000247515"/>
    </source>
</evidence>
<reference evidence="2 3" key="1">
    <citation type="submission" date="2018-05" db="EMBL/GenBank/DDBJ databases">
        <title>Genomic Encyclopedia of Type Strains, Phase IV (KMG-V): Genome sequencing to study the core and pangenomes of soil and plant-associated prokaryotes.</title>
        <authorList>
            <person name="Whitman W."/>
        </authorList>
    </citation>
    <scope>NUCLEOTIDE SEQUENCE [LARGE SCALE GENOMIC DNA]</scope>
    <source>
        <strain evidence="2 3">SIr-6563</strain>
    </source>
</reference>
<comment type="caution">
    <text evidence="2">The sequence shown here is derived from an EMBL/GenBank/DDBJ whole genome shotgun (WGS) entry which is preliminary data.</text>
</comment>
<keyword evidence="1" id="KW-0472">Membrane</keyword>